<evidence type="ECO:0000259" key="1">
    <source>
        <dbReference type="Pfam" id="PF07484"/>
    </source>
</evidence>
<organism evidence="2 3">
    <name type="scientific">Paenibacillus agilis</name>
    <dbReference type="NCBI Taxonomy" id="3020863"/>
    <lineage>
        <taxon>Bacteria</taxon>
        <taxon>Bacillati</taxon>
        <taxon>Bacillota</taxon>
        <taxon>Bacilli</taxon>
        <taxon>Bacillales</taxon>
        <taxon>Paenibacillaceae</taxon>
        <taxon>Paenibacillus</taxon>
    </lineage>
</organism>
<dbReference type="SUPFAM" id="SSF88874">
    <property type="entry name" value="Receptor-binding domain of short tail fibre protein gp12"/>
    <property type="match status" value="1"/>
</dbReference>
<dbReference type="Pfam" id="PF07484">
    <property type="entry name" value="Collar"/>
    <property type="match status" value="1"/>
</dbReference>
<dbReference type="RefSeq" id="WP_144994418.1">
    <property type="nucleotide sequence ID" value="NZ_VNJK01000005.1"/>
</dbReference>
<dbReference type="EMBL" id="VNJK01000005">
    <property type="protein sequence ID" value="TVX86810.1"/>
    <property type="molecule type" value="Genomic_DNA"/>
</dbReference>
<evidence type="ECO:0000313" key="2">
    <source>
        <dbReference type="EMBL" id="TVX86810.1"/>
    </source>
</evidence>
<keyword evidence="3" id="KW-1185">Reference proteome</keyword>
<accession>A0A559IGZ8</accession>
<proteinExistence type="predicted"/>
<dbReference type="InterPro" id="IPR037053">
    <property type="entry name" value="Phage_tail_collar_dom_sf"/>
</dbReference>
<sequence>MAEPFLGEIKLFPINYAPRGWAACNGQILQINQNQALYSLLGNKYGGDGRTTFALPDLRGRVPIHNSQQIPLGQSAGEEVHTLTINEMPMHTHMAQASSNQATAVSAQNNAWSDAADNYKDTLPQSVPMAANALSTAGQSQAHNNMQPYLALQFCIAVTGIYPSRG</sequence>
<dbReference type="AlphaFoldDB" id="A0A559IGZ8"/>
<dbReference type="OrthoDB" id="9810174at2"/>
<name>A0A559IGZ8_9BACL</name>
<reference evidence="2 3" key="1">
    <citation type="submission" date="2019-07" db="EMBL/GenBank/DDBJ databases">
        <authorList>
            <person name="Kim J."/>
        </authorList>
    </citation>
    <scope>NUCLEOTIDE SEQUENCE [LARGE SCALE GENOMIC DNA]</scope>
    <source>
        <strain evidence="2 3">N4</strain>
    </source>
</reference>
<dbReference type="Proteomes" id="UP000318102">
    <property type="component" value="Unassembled WGS sequence"/>
</dbReference>
<dbReference type="InterPro" id="IPR011083">
    <property type="entry name" value="Phage_tail_collar_dom"/>
</dbReference>
<dbReference type="Gene3D" id="3.90.1340.10">
    <property type="entry name" value="Phage tail collar domain"/>
    <property type="match status" value="1"/>
</dbReference>
<gene>
    <name evidence="2" type="ORF">FPZ44_23100</name>
</gene>
<protein>
    <submittedName>
        <fullName evidence="2">Phage tail protein</fullName>
    </submittedName>
</protein>
<feature type="domain" description="Phage tail collar" evidence="1">
    <location>
        <begin position="7"/>
        <end position="63"/>
    </location>
</feature>
<comment type="caution">
    <text evidence="2">The sequence shown here is derived from an EMBL/GenBank/DDBJ whole genome shotgun (WGS) entry which is preliminary data.</text>
</comment>
<evidence type="ECO:0000313" key="3">
    <source>
        <dbReference type="Proteomes" id="UP000318102"/>
    </source>
</evidence>